<comment type="subcellular location">
    <subcellularLocation>
        <location evidence="4">Cytoplasm</location>
    </subcellularLocation>
</comment>
<dbReference type="NCBIfam" id="NF007110">
    <property type="entry name" value="PRK09559.1"/>
    <property type="match status" value="1"/>
</dbReference>
<comment type="similarity">
    <text evidence="4">Belongs to the tRNA-modifying YgfZ family.</text>
</comment>
<dbReference type="InterPro" id="IPR045179">
    <property type="entry name" value="YgfZ/GcvT"/>
</dbReference>
<sequence length="323" mass="35699">MDWLNSFSPLSVSPQDALPDLMLTHLGSWSAITAVGADKVSYLQGQLTCDLVSLQDTQSTFGAHCDAKGKVWSVFQAFAHRDGLAMFQPKSAIDKELIELKKYAIFSKITLEETDDIALGIMGAQAEQWVKNYGDTNADVIAFEHGSLVKIDPQRWLLLVDSDFAQQLVANTSAQTVDESVWTRFDIENGLPIVTDKQQNEHIPQALNLQALGGISFTKGCYTGQETVARAKYRGINKRSLCILAGNTEQEITDFGQCEIERAVGENWRGAGTLMAGYQFNNQQAIALAVLPNNLEPDTVLRLKAQPETRWSIQPLPYSLDDE</sequence>
<accession>A0ABV5HLY4</accession>
<evidence type="ECO:0000256" key="1">
    <source>
        <dbReference type="ARBA" id="ARBA00022490"/>
    </source>
</evidence>
<reference evidence="6 7" key="1">
    <citation type="submission" date="2024-09" db="EMBL/GenBank/DDBJ databases">
        <authorList>
            <person name="Sun Q."/>
            <person name="Mori K."/>
        </authorList>
    </citation>
    <scope>NUCLEOTIDE SEQUENCE [LARGE SCALE GENOMIC DNA]</scope>
    <source>
        <strain evidence="6 7">CECT 8064</strain>
    </source>
</reference>
<evidence type="ECO:0000313" key="7">
    <source>
        <dbReference type="Proteomes" id="UP001589645"/>
    </source>
</evidence>
<dbReference type="Gene3D" id="3.30.70.1400">
    <property type="entry name" value="Aminomethyltransferase beta-barrel domains"/>
    <property type="match status" value="1"/>
</dbReference>
<gene>
    <name evidence="6" type="primary">ygfZ</name>
    <name evidence="6" type="ORF">ACFFUV_09760</name>
</gene>
<feature type="binding site" evidence="4">
    <location>
        <position position="29"/>
    </location>
    <ligand>
        <name>folate</name>
        <dbReference type="ChEBI" id="CHEBI:62501"/>
    </ligand>
</feature>
<evidence type="ECO:0000256" key="2">
    <source>
        <dbReference type="ARBA" id="ARBA00022694"/>
    </source>
</evidence>
<dbReference type="InterPro" id="IPR017703">
    <property type="entry name" value="YgfZ/GCV_T_CS"/>
</dbReference>
<evidence type="ECO:0000259" key="5">
    <source>
        <dbReference type="Pfam" id="PF21130"/>
    </source>
</evidence>
<keyword evidence="7" id="KW-1185">Reference proteome</keyword>
<organism evidence="6 7">
    <name type="scientific">Vibrio olivae</name>
    <dbReference type="NCBI Taxonomy" id="1243002"/>
    <lineage>
        <taxon>Bacteria</taxon>
        <taxon>Pseudomonadati</taxon>
        <taxon>Pseudomonadota</taxon>
        <taxon>Gammaproteobacteria</taxon>
        <taxon>Vibrionales</taxon>
        <taxon>Vibrionaceae</taxon>
        <taxon>Vibrio</taxon>
    </lineage>
</organism>
<dbReference type="HAMAP" id="MF_01175">
    <property type="entry name" value="tRNA_modifying_YgfZ"/>
    <property type="match status" value="1"/>
</dbReference>
<dbReference type="EMBL" id="JBHMEP010000001">
    <property type="protein sequence ID" value="MFB9135249.1"/>
    <property type="molecule type" value="Genomic_DNA"/>
</dbReference>
<evidence type="ECO:0000313" key="6">
    <source>
        <dbReference type="EMBL" id="MFB9135249.1"/>
    </source>
</evidence>
<feature type="domain" description="tRNA-modifying protein YgfZ-like beta-barrel" evidence="5">
    <location>
        <begin position="237"/>
        <end position="304"/>
    </location>
</feature>
<dbReference type="InterPro" id="IPR023758">
    <property type="entry name" value="tRNA-modifying_YgfZ"/>
</dbReference>
<keyword evidence="3 4" id="KW-0290">Folate-binding</keyword>
<dbReference type="SUPFAM" id="SSF101790">
    <property type="entry name" value="Aminomethyltransferase beta-barrel domain"/>
    <property type="match status" value="1"/>
</dbReference>
<comment type="caution">
    <text evidence="6">The sequence shown here is derived from an EMBL/GenBank/DDBJ whole genome shotgun (WGS) entry which is preliminary data.</text>
</comment>
<dbReference type="Pfam" id="PF21130">
    <property type="entry name" value="YgfZ_barrel"/>
    <property type="match status" value="1"/>
</dbReference>
<dbReference type="NCBIfam" id="TIGR03317">
    <property type="entry name" value="ygfZ_signature"/>
    <property type="match status" value="1"/>
</dbReference>
<protein>
    <recommendedName>
        <fullName evidence="4">tRNA-modifying protein YgfZ</fullName>
    </recommendedName>
</protein>
<dbReference type="SUPFAM" id="SSF103025">
    <property type="entry name" value="Folate-binding domain"/>
    <property type="match status" value="1"/>
</dbReference>
<evidence type="ECO:0000256" key="4">
    <source>
        <dbReference type="HAMAP-Rule" id="MF_01175"/>
    </source>
</evidence>
<dbReference type="RefSeq" id="WP_390191717.1">
    <property type="nucleotide sequence ID" value="NZ_JBHMEP010000001.1"/>
</dbReference>
<comment type="function">
    <text evidence="4">Folate-binding protein involved in regulating the level of ATP-DnaA and in the modification of some tRNAs. It is probably a key factor in regulatory networks that act via tRNA modification, such as initiation of chromosomal replication.</text>
</comment>
<dbReference type="PANTHER" id="PTHR22602">
    <property type="entry name" value="TRANSFERASE CAF17, MITOCHONDRIAL-RELATED"/>
    <property type="match status" value="1"/>
</dbReference>
<keyword evidence="1 4" id="KW-0963">Cytoplasm</keyword>
<proteinExistence type="inferred from homology"/>
<feature type="binding site" evidence="4">
    <location>
        <position position="182"/>
    </location>
    <ligand>
        <name>folate</name>
        <dbReference type="ChEBI" id="CHEBI:62501"/>
    </ligand>
</feature>
<dbReference type="Proteomes" id="UP001589645">
    <property type="component" value="Unassembled WGS sequence"/>
</dbReference>
<dbReference type="Gene3D" id="3.30.70.1630">
    <property type="match status" value="1"/>
</dbReference>
<dbReference type="Gene3D" id="2.40.30.160">
    <property type="match status" value="1"/>
</dbReference>
<dbReference type="PANTHER" id="PTHR22602:SF0">
    <property type="entry name" value="TRANSFERASE CAF17, MITOCHONDRIAL-RELATED"/>
    <property type="match status" value="1"/>
</dbReference>
<name>A0ABV5HLY4_9VIBR</name>
<keyword evidence="2 4" id="KW-0819">tRNA processing</keyword>
<dbReference type="InterPro" id="IPR048451">
    <property type="entry name" value="YgfZ_barrel"/>
</dbReference>
<evidence type="ECO:0000256" key="3">
    <source>
        <dbReference type="ARBA" id="ARBA00022954"/>
    </source>
</evidence>
<dbReference type="InterPro" id="IPR029043">
    <property type="entry name" value="GcvT/YgfZ_C"/>
</dbReference>